<evidence type="ECO:0000313" key="2">
    <source>
        <dbReference type="Proteomes" id="UP001162501"/>
    </source>
</evidence>
<proteinExistence type="predicted"/>
<reference evidence="1" key="2">
    <citation type="submission" date="2025-03" db="EMBL/GenBank/DDBJ databases">
        <authorList>
            <consortium name="ELIXIR-Norway"/>
            <consortium name="Elixir Norway"/>
        </authorList>
    </citation>
    <scope>NUCLEOTIDE SEQUENCE</scope>
</reference>
<dbReference type="Proteomes" id="UP001162501">
    <property type="component" value="Chromosome 3"/>
</dbReference>
<sequence>MRAETEEFDRRTQTDTTVPFSELESLEKDPILEDFGSAHVRLPCGSGGIESADNVGDLGSIPESRRSPGEGNGNPLHYFCQENFEELDVTEQLTEHTHTQLHRSTGLPLHLQGNPG</sequence>
<protein>
    <submittedName>
        <fullName evidence="1">Uncharacterized protein</fullName>
    </submittedName>
</protein>
<organism evidence="1 2">
    <name type="scientific">Rangifer tarandus platyrhynchus</name>
    <name type="common">Svalbard reindeer</name>
    <dbReference type="NCBI Taxonomy" id="3082113"/>
    <lineage>
        <taxon>Eukaryota</taxon>
        <taxon>Metazoa</taxon>
        <taxon>Chordata</taxon>
        <taxon>Craniata</taxon>
        <taxon>Vertebrata</taxon>
        <taxon>Euteleostomi</taxon>
        <taxon>Mammalia</taxon>
        <taxon>Eutheria</taxon>
        <taxon>Laurasiatheria</taxon>
        <taxon>Artiodactyla</taxon>
        <taxon>Ruminantia</taxon>
        <taxon>Pecora</taxon>
        <taxon>Cervidae</taxon>
        <taxon>Odocoileinae</taxon>
        <taxon>Rangifer</taxon>
    </lineage>
</organism>
<evidence type="ECO:0000313" key="1">
    <source>
        <dbReference type="EMBL" id="CAN0436883.1"/>
    </source>
</evidence>
<gene>
    <name evidence="1" type="ORF">MRATA1EN22A_LOCUS18944</name>
</gene>
<dbReference type="EMBL" id="OX596087">
    <property type="protein sequence ID" value="CAN0436883.1"/>
    <property type="molecule type" value="Genomic_DNA"/>
</dbReference>
<name>A0AC59ZIG9_RANTA</name>
<reference evidence="1" key="1">
    <citation type="submission" date="2023-05" db="EMBL/GenBank/DDBJ databases">
        <authorList>
            <consortium name="ELIXIR-Norway"/>
        </authorList>
    </citation>
    <scope>NUCLEOTIDE SEQUENCE</scope>
</reference>
<accession>A0AC59ZIG9</accession>